<dbReference type="STRING" id="1211777.BN77_p10659"/>
<dbReference type="Proteomes" id="UP000009319">
    <property type="component" value="Unassembled WGS sequence"/>
</dbReference>
<evidence type="ECO:0000313" key="1">
    <source>
        <dbReference type="EMBL" id="CCM79397.1"/>
    </source>
</evidence>
<accession>K0Q4E2</accession>
<dbReference type="Gene3D" id="2.60.120.620">
    <property type="entry name" value="q2cbj1_9rhob like domain"/>
    <property type="match status" value="1"/>
</dbReference>
<keyword evidence="2" id="KW-1185">Reference proteome</keyword>
<dbReference type="eggNOG" id="COG3751">
    <property type="taxonomic scope" value="Bacteria"/>
</dbReference>
<evidence type="ECO:0000313" key="2">
    <source>
        <dbReference type="Proteomes" id="UP000009319"/>
    </source>
</evidence>
<comment type="caution">
    <text evidence="1">The sequence shown here is derived from an EMBL/GenBank/DDBJ whole genome shotgun (WGS) entry which is preliminary data.</text>
</comment>
<reference evidence="1 2" key="1">
    <citation type="journal article" date="2013" name="Genome Announc.">
        <title>Draft Genome Sequence of Rhizobium mesoamericanum STM3625, a Nitrogen-Fixing Symbiont of Mimosa pudica Isolated in French Guiana (South America).</title>
        <authorList>
            <person name="Moulin L."/>
            <person name="Mornico D."/>
            <person name="Melkonian R."/>
            <person name="Klonowska A."/>
        </authorList>
    </citation>
    <scope>NUCLEOTIDE SEQUENCE [LARGE SCALE GENOMIC DNA]</scope>
    <source>
        <strain evidence="1 2">STM3625</strain>
    </source>
</reference>
<sequence>MKGTFIDYELLRRFDIDAFKKRSPFPWEDIGGFLTQEGFHSLYTNFPSLDLFEYHSNRRRTHDQRPHNRHYLAYENSIYHKDGPPMDAGGLVRREQLPTAWQGFMDELETSDEYRRFIRRALGISDFIPRYAWHVGSKGSEVSPHLDSPSKIGTHILYFNTSVDWNPEWGGSTLVLGGKKIEAMNPDFADFETSAAARITDNHSFLFKNTSSAWHGATALTSPDGSYRRLFNIIFETSRRSVGRKLVDRARAMFALPS</sequence>
<name>K0Q4E2_9HYPH</name>
<proteinExistence type="predicted"/>
<dbReference type="AlphaFoldDB" id="K0Q4E2"/>
<dbReference type="HOGENOM" id="CLU_1163997_0_0_5"/>
<gene>
    <name evidence="1" type="ORF">BN77_p10659</name>
</gene>
<evidence type="ECO:0008006" key="3">
    <source>
        <dbReference type="Google" id="ProtNLM"/>
    </source>
</evidence>
<organism evidence="1 2">
    <name type="scientific">Rhizobium mesoamericanum STM3625</name>
    <dbReference type="NCBI Taxonomy" id="1211777"/>
    <lineage>
        <taxon>Bacteria</taxon>
        <taxon>Pseudomonadati</taxon>
        <taxon>Pseudomonadota</taxon>
        <taxon>Alphaproteobacteria</taxon>
        <taxon>Hyphomicrobiales</taxon>
        <taxon>Rhizobiaceae</taxon>
        <taxon>Rhizobium/Agrobacterium group</taxon>
        <taxon>Rhizobium</taxon>
    </lineage>
</organism>
<dbReference type="EMBL" id="CANI01000043">
    <property type="protein sequence ID" value="CCM79397.1"/>
    <property type="molecule type" value="Genomic_DNA"/>
</dbReference>
<protein>
    <recommendedName>
        <fullName evidence="3">Prolyl 4-hydroxylase alpha subunit Fe(2+) 2OG dioxygenase domain-containing protein</fullName>
    </recommendedName>
</protein>